<dbReference type="CDD" id="cd20302">
    <property type="entry name" value="cupin_DAD"/>
    <property type="match status" value="1"/>
</dbReference>
<evidence type="ECO:0000259" key="1">
    <source>
        <dbReference type="Pfam" id="PF12973"/>
    </source>
</evidence>
<dbReference type="Pfam" id="PF12973">
    <property type="entry name" value="Cupin_7"/>
    <property type="match status" value="1"/>
</dbReference>
<dbReference type="Gene3D" id="2.60.120.10">
    <property type="entry name" value="Jelly Rolls"/>
    <property type="match status" value="1"/>
</dbReference>
<comment type="caution">
    <text evidence="2">The sequence shown here is derived from an EMBL/GenBank/DDBJ whole genome shotgun (WGS) entry which is preliminary data.</text>
</comment>
<reference evidence="2 3" key="2">
    <citation type="journal article" date="2014" name="J. Gen. Appl. Microbiol.">
        <title>The early diverging ascomycetous budding yeast Saitoella complicata has three histone deacetylases belonging to the Clr6, Hos2, and Rpd3 lineages.</title>
        <authorList>
            <person name="Nishida H."/>
            <person name="Matsumoto T."/>
            <person name="Kondo S."/>
            <person name="Hamamoto M."/>
            <person name="Yoshikawa H."/>
        </authorList>
    </citation>
    <scope>NUCLEOTIDE SEQUENCE [LARGE SCALE GENOMIC DNA]</scope>
    <source>
        <strain evidence="2 3">NRRL Y-17804</strain>
    </source>
</reference>
<evidence type="ECO:0000313" key="2">
    <source>
        <dbReference type="EMBL" id="GAO50093.1"/>
    </source>
</evidence>
<reference evidence="2 3" key="1">
    <citation type="journal article" date="2011" name="J. Gen. Appl. Microbiol.">
        <title>Draft genome sequencing of the enigmatic yeast Saitoella complicata.</title>
        <authorList>
            <person name="Nishida H."/>
            <person name="Hamamoto M."/>
            <person name="Sugiyama J."/>
        </authorList>
    </citation>
    <scope>NUCLEOTIDE SEQUENCE [LARGE SCALE GENOMIC DNA]</scope>
    <source>
        <strain evidence="2 3">NRRL Y-17804</strain>
    </source>
</reference>
<organism evidence="2 3">
    <name type="scientific">Saitoella complicata (strain BCRC 22490 / CBS 7301 / JCM 7358 / NBRC 10748 / NRRL Y-17804)</name>
    <dbReference type="NCBI Taxonomy" id="698492"/>
    <lineage>
        <taxon>Eukaryota</taxon>
        <taxon>Fungi</taxon>
        <taxon>Dikarya</taxon>
        <taxon>Ascomycota</taxon>
        <taxon>Taphrinomycotina</taxon>
        <taxon>Taphrinomycotina incertae sedis</taxon>
        <taxon>Saitoella</taxon>
    </lineage>
</organism>
<feature type="domain" description="ChrR-like cupin" evidence="1">
    <location>
        <begin position="19"/>
        <end position="117"/>
    </location>
</feature>
<dbReference type="InterPro" id="IPR014710">
    <property type="entry name" value="RmlC-like_jellyroll"/>
</dbReference>
<name>A0A0E9NJW1_SAICN</name>
<accession>A0A0E9NJW1</accession>
<dbReference type="InterPro" id="IPR011051">
    <property type="entry name" value="RmlC_Cupin_sf"/>
</dbReference>
<dbReference type="InterPro" id="IPR025979">
    <property type="entry name" value="ChrR-like_cupin_dom"/>
</dbReference>
<dbReference type="EMBL" id="BACD03000029">
    <property type="protein sequence ID" value="GAO50093.1"/>
    <property type="molecule type" value="Genomic_DNA"/>
</dbReference>
<dbReference type="Proteomes" id="UP000033140">
    <property type="component" value="Unassembled WGS sequence"/>
</dbReference>
<sequence>MPEASNLVKPEEIRIDGEKDTTWVPWANIHFKPLRFEPRTGLVVAILKAGPDSSPNTESVPKHRHRGPVTAFGLKGEFEYLERGWKGKAGDYVVESHGAVHTLFMHPGTEVLVTVMGSIEYLNEEGEVANTIDVGTFMGLYKEFLSGREGSDASVLSMKLSNLLRLRFAYRRNVHACESLSGSYQDPRPRARREYRQRDIRYAKRLGLAQSSSNTTRGIYYLITLPPISRSPFSRVLSGTEACTPSLHTCRRSTEEAAAVADLGIWIPDLKELGELGGSLIRFFAAAVDC</sequence>
<evidence type="ECO:0000313" key="3">
    <source>
        <dbReference type="Proteomes" id="UP000033140"/>
    </source>
</evidence>
<reference evidence="2 3" key="3">
    <citation type="journal article" date="2015" name="Genome Announc.">
        <title>Draft Genome Sequence of the Archiascomycetous Yeast Saitoella complicata.</title>
        <authorList>
            <person name="Yamauchi K."/>
            <person name="Kondo S."/>
            <person name="Hamamoto M."/>
            <person name="Takahashi Y."/>
            <person name="Ogura Y."/>
            <person name="Hayashi T."/>
            <person name="Nishida H."/>
        </authorList>
    </citation>
    <scope>NUCLEOTIDE SEQUENCE [LARGE SCALE GENOMIC DNA]</scope>
    <source>
        <strain evidence="2 3">NRRL Y-17804</strain>
    </source>
</reference>
<dbReference type="SUPFAM" id="SSF51182">
    <property type="entry name" value="RmlC-like cupins"/>
    <property type="match status" value="1"/>
</dbReference>
<proteinExistence type="predicted"/>
<protein>
    <recommendedName>
        <fullName evidence="1">ChrR-like cupin domain-containing protein</fullName>
    </recommendedName>
</protein>
<gene>
    <name evidence="2" type="ORF">G7K_4228-t1</name>
</gene>
<dbReference type="AlphaFoldDB" id="A0A0E9NJW1"/>
<keyword evidence="3" id="KW-1185">Reference proteome</keyword>